<dbReference type="PANTHER" id="PTHR12239">
    <property type="entry name" value="PROTEIN CBG20215-RELATED"/>
    <property type="match status" value="1"/>
</dbReference>
<feature type="compositionally biased region" description="Low complexity" evidence="5">
    <location>
        <begin position="863"/>
        <end position="881"/>
    </location>
</feature>
<evidence type="ECO:0000256" key="5">
    <source>
        <dbReference type="SAM" id="MobiDB-lite"/>
    </source>
</evidence>
<keyword evidence="2 4" id="KW-0863">Zinc-finger</keyword>
<dbReference type="EMBL" id="KZ678128">
    <property type="protein sequence ID" value="PSN75635.1"/>
    <property type="molecule type" value="Genomic_DNA"/>
</dbReference>
<feature type="compositionally biased region" description="Pro residues" evidence="5">
    <location>
        <begin position="805"/>
        <end position="824"/>
    </location>
</feature>
<organism evidence="7 8">
    <name type="scientific">Corynespora cassiicola Philippines</name>
    <dbReference type="NCBI Taxonomy" id="1448308"/>
    <lineage>
        <taxon>Eukaryota</taxon>
        <taxon>Fungi</taxon>
        <taxon>Dikarya</taxon>
        <taxon>Ascomycota</taxon>
        <taxon>Pezizomycotina</taxon>
        <taxon>Dothideomycetes</taxon>
        <taxon>Pleosporomycetidae</taxon>
        <taxon>Pleosporales</taxon>
        <taxon>Corynesporascaceae</taxon>
        <taxon>Corynespora</taxon>
    </lineage>
</organism>
<accession>A0A2T2PDB9</accession>
<keyword evidence="1 4" id="KW-0479">Metal-binding</keyword>
<gene>
    <name evidence="7" type="ORF">BS50DRAFT_671717</name>
</gene>
<feature type="domain" description="C3H1-type" evidence="6">
    <location>
        <begin position="709"/>
        <end position="736"/>
    </location>
</feature>
<dbReference type="SUPFAM" id="SSF90229">
    <property type="entry name" value="CCCH zinc finger"/>
    <property type="match status" value="1"/>
</dbReference>
<dbReference type="AlphaFoldDB" id="A0A2T2PDB9"/>
<dbReference type="Pfam" id="PF00642">
    <property type="entry name" value="zf-CCCH"/>
    <property type="match status" value="1"/>
</dbReference>
<dbReference type="PANTHER" id="PTHR12239:SF41">
    <property type="entry name" value="MEMBRANE ASSOCIATED PROTEIN, PUTATIVE-RELATED"/>
    <property type="match status" value="1"/>
</dbReference>
<dbReference type="Gene3D" id="4.10.1000.10">
    <property type="entry name" value="Zinc finger, CCCH-type"/>
    <property type="match status" value="1"/>
</dbReference>
<dbReference type="STRING" id="1448308.A0A2T2PDB9"/>
<feature type="compositionally biased region" description="Gly residues" evidence="5">
    <location>
        <begin position="923"/>
        <end position="932"/>
    </location>
</feature>
<sequence length="982" mass="110691">MARVDSRSPFDITYELRPNAHSPTKMEDACAEPKSFVLQDMNLNPPSSPYTPFVPELKGLQVLGQNVFLPPSPSMGSAPLPPNQTTRSPMASRKRPFAAGPGSIPATKNPLYVKPLPFKMQLTALTLLKNLLVSRLDYFNTRSSKRIKVTHVDLFRPDRLSWDPAQLYPLDDWLFFQKFRKELDAKLHPAVRPFRRQTHEDDVQVRENIQRALARFEIHLCKVQMKEDAAKKKERELEAERKAEEERVQREKDRRKEEAAQREADEIRWAEEECLMEEEYQREQERIRQAQAVARRKFEDARRIQEEDYRLRREECALKWKEEEELRLQQEEEIRQLRAEEDRRLREEEIRRLKEEETRHFREEEATRFQELEARRILEEEEARSRQEQEAGVLQEQEARRRQEEERMLEKEHQDAICQEEAQARAKAEKQKQATIDAIRKMPKNEILSQLAQAWHAASNCFALATIDGVLENPEYMSSLHDLWIRPAYYSFQNLDGTASPRELVSSRWQIPPLEELGWRLSRVDEKLTIGGYKVEDIKKHVMYIGNALHVAFEIVRAEELEESVPCPAPALSNSGFTTQAQTPAWKTPLINPFAKREVTGNAASFPQDMDMDMDSTAWIPPAKNPFAKRDIATNAVPPSSDMDIDMDSITKPQVSAETTAITNLWFNGAQSSPYTALTAPTSPFEGTQYSPYATPSPTPSKAAVSPQIPPEAICRFFAKGTCFRGSECRFYHDENHPTAWKPRASTPRAPTSTGPGFGAVPFTPPTAPRSMLQQAYLPPLPPGPGPAFTPARPSPFSQTGLLPGGPPTFRPRGPPPPPPPPDEPAGFQTRSAIPPPPTSPFPYLGDIPPMSAIPPTNLSTWSLPLSPPASRSPSPLSLRMPLPPPSALPSWLHTPSSVLDPDPEPNAGPSSGEQTSRRRTNEGGGGGGGGSLLNPLATRRARAGDLGRAILDPGRRNTGDVQAAGRRRRPDREIYRAPGRG</sequence>
<keyword evidence="3 4" id="KW-0862">Zinc</keyword>
<evidence type="ECO:0000256" key="3">
    <source>
        <dbReference type="ARBA" id="ARBA00022833"/>
    </source>
</evidence>
<evidence type="ECO:0000313" key="7">
    <source>
        <dbReference type="EMBL" id="PSN75635.1"/>
    </source>
</evidence>
<dbReference type="GO" id="GO:0008270">
    <property type="term" value="F:zinc ion binding"/>
    <property type="evidence" value="ECO:0007669"/>
    <property type="project" value="UniProtKB-KW"/>
</dbReference>
<keyword evidence="8" id="KW-1185">Reference proteome</keyword>
<feature type="region of interest" description="Disordered" evidence="5">
    <location>
        <begin position="737"/>
        <end position="982"/>
    </location>
</feature>
<dbReference type="InterPro" id="IPR000571">
    <property type="entry name" value="Znf_CCCH"/>
</dbReference>
<feature type="compositionally biased region" description="Pro residues" evidence="5">
    <location>
        <begin position="779"/>
        <end position="788"/>
    </location>
</feature>
<proteinExistence type="predicted"/>
<dbReference type="Proteomes" id="UP000240883">
    <property type="component" value="Unassembled WGS sequence"/>
</dbReference>
<evidence type="ECO:0000256" key="1">
    <source>
        <dbReference type="ARBA" id="ARBA00022723"/>
    </source>
</evidence>
<evidence type="ECO:0000259" key="6">
    <source>
        <dbReference type="PROSITE" id="PS50103"/>
    </source>
</evidence>
<evidence type="ECO:0000256" key="4">
    <source>
        <dbReference type="PROSITE-ProRule" id="PRU00723"/>
    </source>
</evidence>
<evidence type="ECO:0000256" key="2">
    <source>
        <dbReference type="ARBA" id="ARBA00022771"/>
    </source>
</evidence>
<protein>
    <recommendedName>
        <fullName evidence="6">C3H1-type domain-containing protein</fullName>
    </recommendedName>
</protein>
<dbReference type="SMART" id="SM00356">
    <property type="entry name" value="ZnF_C3H1"/>
    <property type="match status" value="1"/>
</dbReference>
<feature type="zinc finger region" description="C3H1-type" evidence="4">
    <location>
        <begin position="709"/>
        <end position="736"/>
    </location>
</feature>
<dbReference type="InterPro" id="IPR052293">
    <property type="entry name" value="SRRP"/>
</dbReference>
<feature type="compositionally biased region" description="Basic and acidic residues" evidence="5">
    <location>
        <begin position="397"/>
        <end position="415"/>
    </location>
</feature>
<name>A0A2T2PDB9_CORCC</name>
<feature type="region of interest" description="Disordered" evidence="5">
    <location>
        <begin position="234"/>
        <end position="257"/>
    </location>
</feature>
<feature type="region of interest" description="Disordered" evidence="5">
    <location>
        <begin position="71"/>
        <end position="102"/>
    </location>
</feature>
<dbReference type="InterPro" id="IPR036855">
    <property type="entry name" value="Znf_CCCH_sf"/>
</dbReference>
<evidence type="ECO:0000313" key="8">
    <source>
        <dbReference type="Proteomes" id="UP000240883"/>
    </source>
</evidence>
<reference evidence="7 8" key="1">
    <citation type="journal article" date="2018" name="Front. Microbiol.">
        <title>Genome-Wide Analysis of Corynespora cassiicola Leaf Fall Disease Putative Effectors.</title>
        <authorList>
            <person name="Lopez D."/>
            <person name="Ribeiro S."/>
            <person name="Label P."/>
            <person name="Fumanal B."/>
            <person name="Venisse J.S."/>
            <person name="Kohler A."/>
            <person name="de Oliveira R.R."/>
            <person name="Labutti K."/>
            <person name="Lipzen A."/>
            <person name="Lail K."/>
            <person name="Bauer D."/>
            <person name="Ohm R.A."/>
            <person name="Barry K.W."/>
            <person name="Spatafora J."/>
            <person name="Grigoriev I.V."/>
            <person name="Martin F.M."/>
            <person name="Pujade-Renaud V."/>
        </authorList>
    </citation>
    <scope>NUCLEOTIDE SEQUENCE [LARGE SCALE GENOMIC DNA]</scope>
    <source>
        <strain evidence="7 8">Philippines</strain>
    </source>
</reference>
<dbReference type="PROSITE" id="PS50103">
    <property type="entry name" value="ZF_C3H1"/>
    <property type="match status" value="1"/>
</dbReference>
<feature type="region of interest" description="Disordered" evidence="5">
    <location>
        <begin position="381"/>
        <end position="415"/>
    </location>
</feature>